<gene>
    <name evidence="7" type="ORF">BD324DRAFT_618198</name>
</gene>
<evidence type="ECO:0000256" key="1">
    <source>
        <dbReference type="ARBA" id="ARBA00022723"/>
    </source>
</evidence>
<dbReference type="Gene3D" id="3.30.40.10">
    <property type="entry name" value="Zinc/RING finger domain, C3HC4 (zinc finger)"/>
    <property type="match status" value="1"/>
</dbReference>
<dbReference type="GO" id="GO:0006301">
    <property type="term" value="P:DNA damage tolerance"/>
    <property type="evidence" value="ECO:0007669"/>
    <property type="project" value="InterPro"/>
</dbReference>
<dbReference type="Proteomes" id="UP000193218">
    <property type="component" value="Unassembled WGS sequence"/>
</dbReference>
<evidence type="ECO:0000313" key="8">
    <source>
        <dbReference type="Proteomes" id="UP000193218"/>
    </source>
</evidence>
<dbReference type="SMART" id="SM00184">
    <property type="entry name" value="RING"/>
    <property type="match status" value="1"/>
</dbReference>
<dbReference type="PANTHER" id="PTHR14134:SF2">
    <property type="entry name" value="E3 UBIQUITIN-PROTEIN LIGASE RAD18"/>
    <property type="match status" value="1"/>
</dbReference>
<proteinExistence type="predicted"/>
<name>A0A1Y1UNB1_9TREE</name>
<dbReference type="GO" id="GO:0061630">
    <property type="term" value="F:ubiquitin protein ligase activity"/>
    <property type="evidence" value="ECO:0007669"/>
    <property type="project" value="InterPro"/>
</dbReference>
<dbReference type="GO" id="GO:0006513">
    <property type="term" value="P:protein monoubiquitination"/>
    <property type="evidence" value="ECO:0007669"/>
    <property type="project" value="InterPro"/>
</dbReference>
<dbReference type="InParanoid" id="A0A1Y1UNB1"/>
<evidence type="ECO:0000256" key="5">
    <source>
        <dbReference type="SAM" id="MobiDB-lite"/>
    </source>
</evidence>
<dbReference type="RefSeq" id="XP_021872870.1">
    <property type="nucleotide sequence ID" value="XM_022014999.1"/>
</dbReference>
<comment type="caution">
    <text evidence="7">The sequence shown here is derived from an EMBL/GenBank/DDBJ whole genome shotgun (WGS) entry which is preliminary data.</text>
</comment>
<dbReference type="GO" id="GO:0008270">
    <property type="term" value="F:zinc ion binding"/>
    <property type="evidence" value="ECO:0007669"/>
    <property type="project" value="UniProtKB-KW"/>
</dbReference>
<feature type="compositionally biased region" description="Polar residues" evidence="5">
    <location>
        <begin position="304"/>
        <end position="314"/>
    </location>
</feature>
<evidence type="ECO:0000313" key="7">
    <source>
        <dbReference type="EMBL" id="ORX39007.1"/>
    </source>
</evidence>
<dbReference type="GO" id="GO:0097505">
    <property type="term" value="C:Rad6-Rad18 complex"/>
    <property type="evidence" value="ECO:0007669"/>
    <property type="project" value="TreeGrafter"/>
</dbReference>
<dbReference type="EMBL" id="NBSH01000003">
    <property type="protein sequence ID" value="ORX39007.1"/>
    <property type="molecule type" value="Genomic_DNA"/>
</dbReference>
<feature type="domain" description="RING-type" evidence="6">
    <location>
        <begin position="74"/>
        <end position="115"/>
    </location>
</feature>
<dbReference type="PROSITE" id="PS00518">
    <property type="entry name" value="ZF_RING_1"/>
    <property type="match status" value="1"/>
</dbReference>
<keyword evidence="2 4" id="KW-0863">Zinc-finger</keyword>
<dbReference type="InterPro" id="IPR013083">
    <property type="entry name" value="Znf_RING/FYVE/PHD"/>
</dbReference>
<keyword evidence="3" id="KW-0862">Zinc</keyword>
<dbReference type="InterPro" id="IPR001841">
    <property type="entry name" value="Znf_RING"/>
</dbReference>
<evidence type="ECO:0000256" key="3">
    <source>
        <dbReference type="ARBA" id="ARBA00022833"/>
    </source>
</evidence>
<dbReference type="GO" id="GO:0003697">
    <property type="term" value="F:single-stranded DNA binding"/>
    <property type="evidence" value="ECO:0007669"/>
    <property type="project" value="InterPro"/>
</dbReference>
<feature type="region of interest" description="Disordered" evidence="5">
    <location>
        <begin position="262"/>
        <end position="353"/>
    </location>
</feature>
<dbReference type="InterPro" id="IPR017907">
    <property type="entry name" value="Znf_RING_CS"/>
</dbReference>
<evidence type="ECO:0000259" key="6">
    <source>
        <dbReference type="PROSITE" id="PS50089"/>
    </source>
</evidence>
<dbReference type="STRING" id="4999.A0A1Y1UNB1"/>
<reference evidence="7 8" key="1">
    <citation type="submission" date="2017-03" db="EMBL/GenBank/DDBJ databases">
        <title>Widespread Adenine N6-methylation of Active Genes in Fungi.</title>
        <authorList>
            <consortium name="DOE Joint Genome Institute"/>
            <person name="Mondo S.J."/>
            <person name="Dannebaum R.O."/>
            <person name="Kuo R.C."/>
            <person name="Louie K.B."/>
            <person name="Bewick A.J."/>
            <person name="Labutti K."/>
            <person name="Haridas S."/>
            <person name="Kuo A."/>
            <person name="Salamov A."/>
            <person name="Ahrendt S.R."/>
            <person name="Lau R."/>
            <person name="Bowen B.P."/>
            <person name="Lipzen A."/>
            <person name="Sullivan W."/>
            <person name="Andreopoulos W.B."/>
            <person name="Clum A."/>
            <person name="Lindquist E."/>
            <person name="Daum C."/>
            <person name="Northen T.R."/>
            <person name="Ramamoorthy G."/>
            <person name="Schmitz R.J."/>
            <person name="Gryganskyi A."/>
            <person name="Culley D."/>
            <person name="Magnuson J."/>
            <person name="James T.Y."/>
            <person name="O'Malley M.A."/>
            <person name="Stajich J.E."/>
            <person name="Spatafora J.W."/>
            <person name="Visel A."/>
            <person name="Grigoriev I.V."/>
        </authorList>
    </citation>
    <scope>NUCLEOTIDE SEQUENCE [LARGE SCALE GENOMIC DNA]</scope>
    <source>
        <strain evidence="7 8">NRRL Y-17943</strain>
    </source>
</reference>
<feature type="compositionally biased region" description="Polar residues" evidence="5">
    <location>
        <begin position="337"/>
        <end position="347"/>
    </location>
</feature>
<protein>
    <recommendedName>
        <fullName evidence="6">RING-type domain-containing protein</fullName>
    </recommendedName>
</protein>
<dbReference type="AlphaFoldDB" id="A0A1Y1UNB1"/>
<dbReference type="SUPFAM" id="SSF57850">
    <property type="entry name" value="RING/U-box"/>
    <property type="match status" value="1"/>
</dbReference>
<evidence type="ECO:0000256" key="4">
    <source>
        <dbReference type="PROSITE-ProRule" id="PRU00175"/>
    </source>
</evidence>
<dbReference type="InterPro" id="IPR018957">
    <property type="entry name" value="Znf_C3HC4_RING-type"/>
</dbReference>
<sequence length="353" mass="39387">MSDRASGNRPSREPLLRAQTNLHAMPVPRPSLAPRSLTADAKKRPTRIIRTFEEVAVEVEKTVMAESWYEELECGICSSILGAPHALVPCGHSFCGACAWQWIKVNQNLTCPHCRVEVFEGTPIVPNIMVDQIIERKLRSLPEGEQKTELLAERKEKADAWKAIQREQPPAKPARRPRGFGVEDIIGFFDAPENSRRLAARHIPELGAQIPGQRRAAQLQYGGMNLGEIRRAEAEEDAMVRRMEIRRLREAMLQAQDVGVLTEEPTEIDSTAQEREQGTPRRWHRLASRAPPTPFVPDPVRRSGISSTAPSDSPTLHGRPTPVRSSVFAARQARARGSQTRESTTIGLVSDED</sequence>
<keyword evidence="1" id="KW-0479">Metal-binding</keyword>
<organism evidence="7 8">
    <name type="scientific">Kockovaella imperatae</name>
    <dbReference type="NCBI Taxonomy" id="4999"/>
    <lineage>
        <taxon>Eukaryota</taxon>
        <taxon>Fungi</taxon>
        <taxon>Dikarya</taxon>
        <taxon>Basidiomycota</taxon>
        <taxon>Agaricomycotina</taxon>
        <taxon>Tremellomycetes</taxon>
        <taxon>Tremellales</taxon>
        <taxon>Cuniculitremaceae</taxon>
        <taxon>Kockovaella</taxon>
    </lineage>
</organism>
<dbReference type="PANTHER" id="PTHR14134">
    <property type="entry name" value="E3 UBIQUITIN-PROTEIN LIGASE RAD18"/>
    <property type="match status" value="1"/>
</dbReference>
<dbReference type="GO" id="GO:0005634">
    <property type="term" value="C:nucleus"/>
    <property type="evidence" value="ECO:0007669"/>
    <property type="project" value="TreeGrafter"/>
</dbReference>
<accession>A0A1Y1UNB1</accession>
<dbReference type="OrthoDB" id="6105938at2759"/>
<dbReference type="Pfam" id="PF00097">
    <property type="entry name" value="zf-C3HC4"/>
    <property type="match status" value="1"/>
</dbReference>
<evidence type="ECO:0000256" key="2">
    <source>
        <dbReference type="ARBA" id="ARBA00022771"/>
    </source>
</evidence>
<dbReference type="InterPro" id="IPR039577">
    <property type="entry name" value="Rad18"/>
</dbReference>
<dbReference type="PROSITE" id="PS50089">
    <property type="entry name" value="ZF_RING_2"/>
    <property type="match status" value="1"/>
</dbReference>
<keyword evidence="8" id="KW-1185">Reference proteome</keyword>
<dbReference type="GeneID" id="33556807"/>